<accession>A0ABR1RBT8</accession>
<keyword evidence="2" id="KW-0812">Transmembrane</keyword>
<sequence length="409" mass="46387">MRVALAQDLSEGIQGMYAKKLKLGPFKFRCLYAAACISLAGLATCYIALGLLVFVILGRVCQYTFFQRHLRTCHIESRTTGVDVFSDALANCSEIAVYHDAYNDISSIIWDQGWSAIDFVLVMERAEPRRDYIKATRTLVEEYGQQMRQAMYVLYEWSAEISAGTTLLSMEYSTLDEYEFRQAVGKMAYVWELLGTPNHYALTRLGAVLVGRMNDASEVLETMQVQAGITQDWLDQFALLATRLSESAQHGLGVIESGQEQRTKSGYVYAHVPCGWTNLCGLLVRPKPLSQNSLDSIRRALQKLRRQIQEAVDAIGTIRAAVESNRIISYETKQALDSVVMAWNTTRQADWKGDRRAIVMEAKPGRARLRERTSDLLAIRKSFKIPYRQQPPPRPVPNFQFPLLRFKDE</sequence>
<feature type="transmembrane region" description="Helical" evidence="2">
    <location>
        <begin position="30"/>
        <end position="57"/>
    </location>
</feature>
<dbReference type="Proteomes" id="UP001396898">
    <property type="component" value="Unassembled WGS sequence"/>
</dbReference>
<proteinExistence type="predicted"/>
<evidence type="ECO:0000313" key="4">
    <source>
        <dbReference type="Proteomes" id="UP001396898"/>
    </source>
</evidence>
<gene>
    <name evidence="3" type="ORF">PG991_010633</name>
</gene>
<keyword evidence="2" id="KW-1133">Transmembrane helix</keyword>
<keyword evidence="4" id="KW-1185">Reference proteome</keyword>
<comment type="caution">
    <text evidence="3">The sequence shown here is derived from an EMBL/GenBank/DDBJ whole genome shotgun (WGS) entry which is preliminary data.</text>
</comment>
<evidence type="ECO:0000256" key="1">
    <source>
        <dbReference type="SAM" id="Coils"/>
    </source>
</evidence>
<evidence type="ECO:0000256" key="2">
    <source>
        <dbReference type="SAM" id="Phobius"/>
    </source>
</evidence>
<keyword evidence="2" id="KW-0472">Membrane</keyword>
<feature type="coiled-coil region" evidence="1">
    <location>
        <begin position="294"/>
        <end position="321"/>
    </location>
</feature>
<evidence type="ECO:0000313" key="3">
    <source>
        <dbReference type="EMBL" id="KAK8008082.1"/>
    </source>
</evidence>
<dbReference type="EMBL" id="JAQQWI010000016">
    <property type="protein sequence ID" value="KAK8008082.1"/>
    <property type="molecule type" value="Genomic_DNA"/>
</dbReference>
<name>A0ABR1RBT8_9PEZI</name>
<reference evidence="3 4" key="1">
    <citation type="submission" date="2023-01" db="EMBL/GenBank/DDBJ databases">
        <title>Analysis of 21 Apiospora genomes using comparative genomics revels a genus with tremendous synthesis potential of carbohydrate active enzymes and secondary metabolites.</title>
        <authorList>
            <person name="Sorensen T."/>
        </authorList>
    </citation>
    <scope>NUCLEOTIDE SEQUENCE [LARGE SCALE GENOMIC DNA]</scope>
    <source>
        <strain evidence="3 4">CBS 20057</strain>
    </source>
</reference>
<protein>
    <submittedName>
        <fullName evidence="3">Uncharacterized protein</fullName>
    </submittedName>
</protein>
<organism evidence="3 4">
    <name type="scientific">Apiospora marii</name>
    <dbReference type="NCBI Taxonomy" id="335849"/>
    <lineage>
        <taxon>Eukaryota</taxon>
        <taxon>Fungi</taxon>
        <taxon>Dikarya</taxon>
        <taxon>Ascomycota</taxon>
        <taxon>Pezizomycotina</taxon>
        <taxon>Sordariomycetes</taxon>
        <taxon>Xylariomycetidae</taxon>
        <taxon>Amphisphaeriales</taxon>
        <taxon>Apiosporaceae</taxon>
        <taxon>Apiospora</taxon>
    </lineage>
</organism>
<keyword evidence="1" id="KW-0175">Coiled coil</keyword>